<dbReference type="Gene3D" id="2.60.120.430">
    <property type="entry name" value="Galactose-binding lectin"/>
    <property type="match status" value="1"/>
</dbReference>
<evidence type="ECO:0000256" key="2">
    <source>
        <dbReference type="SAM" id="SignalP"/>
    </source>
</evidence>
<feature type="compositionally biased region" description="Polar residues" evidence="1">
    <location>
        <begin position="213"/>
        <end position="225"/>
    </location>
</feature>
<dbReference type="SUPFAM" id="SSF49785">
    <property type="entry name" value="Galactose-binding domain-like"/>
    <property type="match status" value="1"/>
</dbReference>
<reference evidence="4" key="1">
    <citation type="submission" date="2019-10" db="EMBL/GenBank/DDBJ databases">
        <title>Antimicrobial potential of Antarctic Bacteria.</title>
        <authorList>
            <person name="Benaud N."/>
            <person name="Edwards R.J."/>
            <person name="Ferrari B.C."/>
        </authorList>
    </citation>
    <scope>NUCLEOTIDE SEQUENCE [LARGE SCALE GENOMIC DNA]</scope>
    <source>
        <strain evidence="4">NBSH44</strain>
    </source>
</reference>
<organism evidence="3 4">
    <name type="scientific">Streptomyces finlayi</name>
    <dbReference type="NCBI Taxonomy" id="67296"/>
    <lineage>
        <taxon>Bacteria</taxon>
        <taxon>Bacillati</taxon>
        <taxon>Actinomycetota</taxon>
        <taxon>Actinomycetes</taxon>
        <taxon>Kitasatosporales</taxon>
        <taxon>Streptomycetaceae</taxon>
        <taxon>Streptomyces</taxon>
    </lineage>
</organism>
<dbReference type="RefSeq" id="WP_185301742.1">
    <property type="nucleotide sequence ID" value="NZ_CP045702.1"/>
</dbReference>
<evidence type="ECO:0000313" key="3">
    <source>
        <dbReference type="EMBL" id="QNE78289.1"/>
    </source>
</evidence>
<dbReference type="EMBL" id="CP045702">
    <property type="protein sequence ID" value="QNE78289.1"/>
    <property type="molecule type" value="Genomic_DNA"/>
</dbReference>
<gene>
    <name evidence="3" type="ORF">F0344_30075</name>
</gene>
<protein>
    <submittedName>
        <fullName evidence="3">Uncharacterized protein</fullName>
    </submittedName>
</protein>
<keyword evidence="2" id="KW-0732">Signal</keyword>
<evidence type="ECO:0000313" key="4">
    <source>
        <dbReference type="Proteomes" id="UP000515307"/>
    </source>
</evidence>
<feature type="region of interest" description="Disordered" evidence="1">
    <location>
        <begin position="176"/>
        <end position="252"/>
    </location>
</feature>
<dbReference type="SUPFAM" id="SSF52266">
    <property type="entry name" value="SGNH hydrolase"/>
    <property type="match status" value="1"/>
</dbReference>
<dbReference type="AlphaFoldDB" id="A0A7G7BSH4"/>
<dbReference type="Gene3D" id="3.40.50.1110">
    <property type="entry name" value="SGNH hydrolase"/>
    <property type="match status" value="1"/>
</dbReference>
<keyword evidence="4" id="KW-1185">Reference proteome</keyword>
<sequence length="252" mass="25507">MRRAATILLAACTTAAALTALTAAPARAGDDPTGLGHCTGSAPLVCHLDVAPGTYRVSVLLGGDAEAGSTGVTAETRRTVLAETPSAPGGTVRRSFTVDVRDPEGEPTGATGSPGLDLTFGGTAPQLDALRVTPVRTPRILLAGDSAVCDQPGAFYSGWGQQLPRHLTGRLTVANHADSGEGSQSFLDNPDSRSAPTPTPPRAGPPSTPPWSWLNSAPRGSSQGELSADERQMAGELGSSPAIRPAGVRGGT</sequence>
<feature type="compositionally biased region" description="Pro residues" evidence="1">
    <location>
        <begin position="197"/>
        <end position="209"/>
    </location>
</feature>
<dbReference type="KEGG" id="sfiy:F0344_30075"/>
<accession>A0A7G7BSH4</accession>
<dbReference type="InterPro" id="IPR008979">
    <property type="entry name" value="Galactose-bd-like_sf"/>
</dbReference>
<name>A0A7G7BSH4_9ACTN</name>
<proteinExistence type="predicted"/>
<feature type="chain" id="PRO_5038743734" evidence="2">
    <location>
        <begin position="29"/>
        <end position="252"/>
    </location>
</feature>
<dbReference type="Proteomes" id="UP000515307">
    <property type="component" value="Chromosome"/>
</dbReference>
<dbReference type="InterPro" id="IPR036514">
    <property type="entry name" value="SGNH_hydro_sf"/>
</dbReference>
<evidence type="ECO:0000256" key="1">
    <source>
        <dbReference type="SAM" id="MobiDB-lite"/>
    </source>
</evidence>
<feature type="signal peptide" evidence="2">
    <location>
        <begin position="1"/>
        <end position="28"/>
    </location>
</feature>